<keyword evidence="1" id="KW-0436">Ligase</keyword>
<gene>
    <name evidence="1" type="ORF">JCM19235_4680</name>
</gene>
<dbReference type="Proteomes" id="UP000029228">
    <property type="component" value="Unassembled WGS sequence"/>
</dbReference>
<dbReference type="InterPro" id="IPR006538">
    <property type="entry name" value="CobT"/>
</dbReference>
<comment type="caution">
    <text evidence="1">The sequence shown here is derived from an EMBL/GenBank/DDBJ whole genome shotgun (WGS) entry which is preliminary data.</text>
</comment>
<dbReference type="AlphaFoldDB" id="A0A090STN3"/>
<name>A0A090STN3_9VIBR</name>
<dbReference type="Pfam" id="PF06213">
    <property type="entry name" value="CobT"/>
    <property type="match status" value="1"/>
</dbReference>
<dbReference type="EMBL" id="BBMR01000015">
    <property type="protein sequence ID" value="GAL22722.1"/>
    <property type="molecule type" value="Genomic_DNA"/>
</dbReference>
<organism evidence="1 2">
    <name type="scientific">Vibrio maritimus</name>
    <dbReference type="NCBI Taxonomy" id="990268"/>
    <lineage>
        <taxon>Bacteria</taxon>
        <taxon>Pseudomonadati</taxon>
        <taxon>Pseudomonadota</taxon>
        <taxon>Gammaproteobacteria</taxon>
        <taxon>Vibrionales</taxon>
        <taxon>Vibrionaceae</taxon>
        <taxon>Vibrio</taxon>
    </lineage>
</organism>
<dbReference type="GO" id="GO:0009236">
    <property type="term" value="P:cobalamin biosynthetic process"/>
    <property type="evidence" value="ECO:0007669"/>
    <property type="project" value="InterPro"/>
</dbReference>
<sequence length="386" mass="43383">MANVSSQQKKILDTSVSVARALSGESNLNYRGTRLYKGDIPFYFLGAHINDLTFVSRHDLANNKLAMQGKVDSSALRLIYSDSKLHRNWRPDTEVARLLYDFCEQIRIESFTPPHYMGVRRSIEFNFQYWSEQYQQNGFTESRLGLLLFTVMQVIHSRLTGIAVSDSIAEAIESTRAGIVPSLGHYLVALKRHRYDQTSFAKHAVNLSVFVQELVEQEQSSDSSESPPPVEEDIKILAQLALIVDGDIEERDVDSDITGHSRAFELAGSNYRIFSRDFDEVVNADSLVRTALLSELRQKITDDILSRQINTKLLAAQLIAIVGTLSHSKKEQYLEEGTVDAHALTKVITSPMERTVFYQPKIGIALIVPSALLWTAQGRCKSTAIK</sequence>
<protein>
    <submittedName>
        <fullName evidence="1">Aerobic cobaltochelatase CobT subunit</fullName>
        <ecNumber evidence="1">6.6.1.2</ecNumber>
    </submittedName>
</protein>
<reference evidence="1 2" key="1">
    <citation type="submission" date="2014-09" db="EMBL/GenBank/DDBJ databases">
        <title>Vibrio maritimus JCM 19235. (C45) whole genome shotgun sequence.</title>
        <authorList>
            <person name="Sawabe T."/>
            <person name="Meirelles P."/>
            <person name="Nakanishi M."/>
            <person name="Sayaka M."/>
            <person name="Hattori M."/>
            <person name="Ohkuma M."/>
        </authorList>
    </citation>
    <scope>NUCLEOTIDE SEQUENCE [LARGE SCALE GENOMIC DNA]</scope>
    <source>
        <strain evidence="2">JCM19235</strain>
    </source>
</reference>
<dbReference type="GO" id="GO:0051116">
    <property type="term" value="F:cobaltochelatase activity"/>
    <property type="evidence" value="ECO:0007669"/>
    <property type="project" value="UniProtKB-EC"/>
</dbReference>
<accession>A0A090STN3</accession>
<evidence type="ECO:0000313" key="2">
    <source>
        <dbReference type="Proteomes" id="UP000029228"/>
    </source>
</evidence>
<dbReference type="STRING" id="990268.JCM19235_4680"/>
<dbReference type="EC" id="6.6.1.2" evidence="1"/>
<evidence type="ECO:0000313" key="1">
    <source>
        <dbReference type="EMBL" id="GAL22722.1"/>
    </source>
</evidence>
<keyword evidence="2" id="KW-1185">Reference proteome</keyword>
<proteinExistence type="predicted"/>